<dbReference type="InterPro" id="IPR028994">
    <property type="entry name" value="Integrin_alpha_N"/>
</dbReference>
<evidence type="ECO:0000259" key="4">
    <source>
        <dbReference type="Pfam" id="PF07593"/>
    </source>
</evidence>
<dbReference type="Pfam" id="PF13517">
    <property type="entry name" value="FG-GAP_3"/>
    <property type="match status" value="1"/>
</dbReference>
<dbReference type="Gene3D" id="2.130.10.130">
    <property type="entry name" value="Integrin alpha, N-terminal"/>
    <property type="match status" value="1"/>
</dbReference>
<evidence type="ECO:0000256" key="2">
    <source>
        <dbReference type="SAM" id="MobiDB-lite"/>
    </source>
</evidence>
<proteinExistence type="predicted"/>
<dbReference type="AlphaFoldDB" id="A0A4R5B5N4"/>
<evidence type="ECO:0000256" key="3">
    <source>
        <dbReference type="SAM" id="SignalP"/>
    </source>
</evidence>
<dbReference type="Pfam" id="PF07593">
    <property type="entry name" value="UnbV_ASPIC"/>
    <property type="match status" value="1"/>
</dbReference>
<accession>A0A4R5B5N4</accession>
<sequence>MRRSVPAATALVLFLVLYLVARTPGPAAGDGDATAGKYRFTAMPIAMPPGYRPVQTVRKVNPAYHHIRSWISSVGAAIALNDLTGHGRDDGLCLVDPRTDQVVVTYAPTAPAADRFTPFTLDPAPLPMDAAMAPMGCTPGDYNQDGRTDLLVYYWGRTPIMFLARADAGSPSAASYRPVEPVPTASPDGRYHGPRWNTDAVNVADLDGDGRPDVHLANYFPDSDVLDPHGQANVVMNSSMSDAKNGGGTHVLRWSGGTAGKDPTVSYVEQRGAVPFDASTGWTLAISSADLTGDGRPEVYVANDFGKDHLFYNTSTKGRISFTEATGQRTPATAKSFALGHDSFKGMGVDFGDLGRTGRFDIVVSNITEAWGLEESNLVFVNRARSEAAMRRALARGDAPFDQRARKLGMAWTGWGWDVKSGDFLNSGRLDVVQADGFVKGKINRWPWLQEMAMNNDEQYTNPAMWPHVQPGDDVAGSDTLAFYAQKPGGSFVNVGKRLGLDVPIPTRGVATADTRANGALDFALARQWGPPAFYANTSPNLGNRLGLHLYRPVPGAKAGANLQGPGTPAYGATVRIQTPAGTQISQLDGGGGHSGRRSFEVRFGLGSYSGPVTARIRWADQSGAPHDQTVRLPPGDHTLLLGNAVEEAPSS</sequence>
<dbReference type="InterPro" id="IPR011519">
    <property type="entry name" value="UnbV_ASPIC"/>
</dbReference>
<gene>
    <name evidence="5" type="ORF">E1293_19130</name>
</gene>
<dbReference type="PANTHER" id="PTHR16026">
    <property type="entry name" value="CARTILAGE ACIDIC PROTEIN 1"/>
    <property type="match status" value="1"/>
</dbReference>
<dbReference type="Proteomes" id="UP000295578">
    <property type="component" value="Unassembled WGS sequence"/>
</dbReference>
<evidence type="ECO:0000313" key="6">
    <source>
        <dbReference type="Proteomes" id="UP000295578"/>
    </source>
</evidence>
<feature type="signal peptide" evidence="3">
    <location>
        <begin position="1"/>
        <end position="21"/>
    </location>
</feature>
<dbReference type="InterPro" id="IPR027039">
    <property type="entry name" value="Crtac1"/>
</dbReference>
<name>A0A4R5B5N4_9ACTN</name>
<dbReference type="EMBL" id="SMKY01000081">
    <property type="protein sequence ID" value="TDD81151.1"/>
    <property type="molecule type" value="Genomic_DNA"/>
</dbReference>
<feature type="domain" description="ASPIC/UnbV" evidence="4">
    <location>
        <begin position="570"/>
        <end position="631"/>
    </location>
</feature>
<evidence type="ECO:0000313" key="5">
    <source>
        <dbReference type="EMBL" id="TDD81151.1"/>
    </source>
</evidence>
<keyword evidence="1 3" id="KW-0732">Signal</keyword>
<protein>
    <submittedName>
        <fullName evidence="5">VCBS repeat-containing protein</fullName>
    </submittedName>
</protein>
<dbReference type="SUPFAM" id="SSF69318">
    <property type="entry name" value="Integrin alpha N-terminal domain"/>
    <property type="match status" value="1"/>
</dbReference>
<reference evidence="5 6" key="1">
    <citation type="submission" date="2019-03" db="EMBL/GenBank/DDBJ databases">
        <title>Draft genome sequences of novel Actinobacteria.</title>
        <authorList>
            <person name="Sahin N."/>
            <person name="Ay H."/>
            <person name="Saygin H."/>
        </authorList>
    </citation>
    <scope>NUCLEOTIDE SEQUENCE [LARGE SCALE GENOMIC DNA]</scope>
    <source>
        <strain evidence="5 6">DSM 45941</strain>
    </source>
</reference>
<dbReference type="InterPro" id="IPR013517">
    <property type="entry name" value="FG-GAP"/>
</dbReference>
<dbReference type="OrthoDB" id="9816120at2"/>
<dbReference type="RefSeq" id="WP_132198789.1">
    <property type="nucleotide sequence ID" value="NZ_SMKY01000081.1"/>
</dbReference>
<evidence type="ECO:0000256" key="1">
    <source>
        <dbReference type="ARBA" id="ARBA00022729"/>
    </source>
</evidence>
<dbReference type="PANTHER" id="PTHR16026:SF0">
    <property type="entry name" value="CARTILAGE ACIDIC PROTEIN 1"/>
    <property type="match status" value="1"/>
</dbReference>
<comment type="caution">
    <text evidence="5">The sequence shown here is derived from an EMBL/GenBank/DDBJ whole genome shotgun (WGS) entry which is preliminary data.</text>
</comment>
<organism evidence="5 6">
    <name type="scientific">Actinomadura darangshiensis</name>
    <dbReference type="NCBI Taxonomy" id="705336"/>
    <lineage>
        <taxon>Bacteria</taxon>
        <taxon>Bacillati</taxon>
        <taxon>Actinomycetota</taxon>
        <taxon>Actinomycetes</taxon>
        <taxon>Streptosporangiales</taxon>
        <taxon>Thermomonosporaceae</taxon>
        <taxon>Actinomadura</taxon>
    </lineage>
</organism>
<feature type="region of interest" description="Disordered" evidence="2">
    <location>
        <begin position="172"/>
        <end position="195"/>
    </location>
</feature>
<feature type="chain" id="PRO_5038445037" evidence="3">
    <location>
        <begin position="22"/>
        <end position="652"/>
    </location>
</feature>
<keyword evidence="6" id="KW-1185">Reference proteome</keyword>